<feature type="domain" description="Membrane transport protein MMPL" evidence="9">
    <location>
        <begin position="47"/>
        <end position="383"/>
    </location>
</feature>
<accession>A0ABW8LGD9</accession>
<protein>
    <submittedName>
        <fullName evidence="10">MMPL family transporter</fullName>
    </submittedName>
</protein>
<dbReference type="Proteomes" id="UP001620295">
    <property type="component" value="Unassembled WGS sequence"/>
</dbReference>
<dbReference type="EMBL" id="JBJDQH010000002">
    <property type="protein sequence ID" value="MFK4264839.1"/>
    <property type="molecule type" value="Genomic_DNA"/>
</dbReference>
<feature type="transmembrane region" description="Helical" evidence="8">
    <location>
        <begin position="692"/>
        <end position="711"/>
    </location>
</feature>
<evidence type="ECO:0000256" key="2">
    <source>
        <dbReference type="ARBA" id="ARBA00010157"/>
    </source>
</evidence>
<evidence type="ECO:0000256" key="1">
    <source>
        <dbReference type="ARBA" id="ARBA00004651"/>
    </source>
</evidence>
<evidence type="ECO:0000256" key="5">
    <source>
        <dbReference type="ARBA" id="ARBA00022989"/>
    </source>
</evidence>
<dbReference type="SUPFAM" id="SSF82866">
    <property type="entry name" value="Multidrug efflux transporter AcrB transmembrane domain"/>
    <property type="match status" value="2"/>
</dbReference>
<gene>
    <name evidence="10" type="ORF">ACI2L5_07840</name>
</gene>
<evidence type="ECO:0000313" key="10">
    <source>
        <dbReference type="EMBL" id="MFK4264839.1"/>
    </source>
</evidence>
<evidence type="ECO:0000256" key="3">
    <source>
        <dbReference type="ARBA" id="ARBA00022475"/>
    </source>
</evidence>
<feature type="region of interest" description="Disordered" evidence="7">
    <location>
        <begin position="740"/>
        <end position="769"/>
    </location>
</feature>
<evidence type="ECO:0000259" key="9">
    <source>
        <dbReference type="Pfam" id="PF03176"/>
    </source>
</evidence>
<feature type="transmembrane region" description="Helical" evidence="8">
    <location>
        <begin position="579"/>
        <end position="598"/>
    </location>
</feature>
<feature type="transmembrane region" description="Helical" evidence="8">
    <location>
        <begin position="380"/>
        <end position="400"/>
    </location>
</feature>
<proteinExistence type="inferred from homology"/>
<evidence type="ECO:0000256" key="8">
    <source>
        <dbReference type="SAM" id="Phobius"/>
    </source>
</evidence>
<feature type="transmembrane region" description="Helical" evidence="8">
    <location>
        <begin position="231"/>
        <end position="252"/>
    </location>
</feature>
<keyword evidence="11" id="KW-1185">Reference proteome</keyword>
<sequence length="769" mass="81621">MLDRLARAIVRRPRAFLIAVLGFMLIAGPLGGPVVGKLVNGGFEDPKSESSLAKQALDQHFGVKDSNLVLLVRAPGSVDSDPAAEDGAALTRRLAAEPGISQVGSYWSQGRDQRLRSEDSRYAMVIGHIGGGESAAADRVEGLRKEFAGRQGSLDVKLGGSTAMGFDTDHTVQKDLQRMEAIAFPVLFVILLLVFGSLVSALLPLLMVLPLLLGTLLMLRTITLFTDVSVFALNVTTIIGLGIAIDYSLFIVTRYREEIRDRGGDLTDKQVRSDAIVATVRTAGRTVVFSAVTVMLSMAALALFPLLFLRSIAVAGIGVMLFAALAATIVMPMLLALFGSKIDSLDLRKGVRRLLGRPPRPRAELERGVWHRLATFVMRFAAPVAVVATAALLLLGAPFLGAKYSLPDDRQLPKTAQSRQVGDVIREDFVSREADVIAIVATGIGDPKQQSAAIGAYAERISKLDGVESVASSAGVFAHGVRVAPPGPATAPLAAKSATYLRVSPDVEPFSAAGERLVHDIRGADSPWPVRVAGGGPALVDTLDALGDRMPMVLGFMMLSTFALLFLFTGSLLLPLKALVLNALSLSATFGAVVWIFQEGHLAGALDATVTGSLIALTPILMFCLMFGLSMDYEVFMLSRIKEEYERTGDNTAAVARGLELTGRLVTAAALLLGMVMVVSLFTAQITFQKMLGLGLTVALVVDTLVVRGLLLPAFMRLAGSANWWAPGPLRRVHRRFGLSEAPKRTGPGHPAKAPAAAKEPDVPATAGS</sequence>
<dbReference type="PANTHER" id="PTHR33406:SF11">
    <property type="entry name" value="MEMBRANE PROTEIN SCO6666-RELATED"/>
    <property type="match status" value="1"/>
</dbReference>
<keyword evidence="6 8" id="KW-0472">Membrane</keyword>
<organism evidence="10 11">
    <name type="scientific">Streptomyces milbemycinicus</name>
    <dbReference type="NCBI Taxonomy" id="476552"/>
    <lineage>
        <taxon>Bacteria</taxon>
        <taxon>Bacillati</taxon>
        <taxon>Actinomycetota</taxon>
        <taxon>Actinomycetes</taxon>
        <taxon>Kitasatosporales</taxon>
        <taxon>Streptomycetaceae</taxon>
        <taxon>Streptomyces</taxon>
    </lineage>
</organism>
<dbReference type="InterPro" id="IPR050545">
    <property type="entry name" value="Mycobact_MmpL"/>
</dbReference>
<comment type="similarity">
    <text evidence="2">Belongs to the resistance-nodulation-cell division (RND) (TC 2.A.6) family. MmpL subfamily.</text>
</comment>
<feature type="transmembrane region" description="Helical" evidence="8">
    <location>
        <begin position="552"/>
        <end position="574"/>
    </location>
</feature>
<evidence type="ECO:0000313" key="11">
    <source>
        <dbReference type="Proteomes" id="UP001620295"/>
    </source>
</evidence>
<keyword evidence="3" id="KW-1003">Cell membrane</keyword>
<keyword evidence="4 8" id="KW-0812">Transmembrane</keyword>
<dbReference type="InterPro" id="IPR004869">
    <property type="entry name" value="MMPL_dom"/>
</dbReference>
<feature type="transmembrane region" description="Helical" evidence="8">
    <location>
        <begin position="665"/>
        <end position="686"/>
    </location>
</feature>
<feature type="domain" description="Membrane transport protein MMPL" evidence="9">
    <location>
        <begin position="412"/>
        <end position="731"/>
    </location>
</feature>
<dbReference type="PANTHER" id="PTHR33406">
    <property type="entry name" value="MEMBRANE PROTEIN MJ1562-RELATED"/>
    <property type="match status" value="1"/>
</dbReference>
<comment type="caution">
    <text evidence="10">The sequence shown here is derived from an EMBL/GenBank/DDBJ whole genome shotgun (WGS) entry which is preliminary data.</text>
</comment>
<comment type="subcellular location">
    <subcellularLocation>
        <location evidence="1">Cell membrane</location>
        <topology evidence="1">Multi-pass membrane protein</topology>
    </subcellularLocation>
</comment>
<feature type="transmembrane region" description="Helical" evidence="8">
    <location>
        <begin position="206"/>
        <end position="225"/>
    </location>
</feature>
<feature type="transmembrane region" description="Helical" evidence="8">
    <location>
        <begin position="314"/>
        <end position="339"/>
    </location>
</feature>
<evidence type="ECO:0000256" key="6">
    <source>
        <dbReference type="ARBA" id="ARBA00023136"/>
    </source>
</evidence>
<dbReference type="Gene3D" id="1.20.1640.10">
    <property type="entry name" value="Multidrug efflux transporter AcrB transmembrane domain"/>
    <property type="match status" value="2"/>
</dbReference>
<feature type="transmembrane region" description="Helical" evidence="8">
    <location>
        <begin position="610"/>
        <end position="630"/>
    </location>
</feature>
<name>A0ABW8LGD9_9ACTN</name>
<evidence type="ECO:0000256" key="4">
    <source>
        <dbReference type="ARBA" id="ARBA00022692"/>
    </source>
</evidence>
<dbReference type="Pfam" id="PF03176">
    <property type="entry name" value="MMPL"/>
    <property type="match status" value="2"/>
</dbReference>
<dbReference type="RefSeq" id="WP_404745885.1">
    <property type="nucleotide sequence ID" value="NZ_JBJDQH010000002.1"/>
</dbReference>
<feature type="transmembrane region" description="Helical" evidence="8">
    <location>
        <begin position="287"/>
        <end position="308"/>
    </location>
</feature>
<keyword evidence="5 8" id="KW-1133">Transmembrane helix</keyword>
<feature type="transmembrane region" description="Helical" evidence="8">
    <location>
        <begin position="181"/>
        <end position="199"/>
    </location>
</feature>
<evidence type="ECO:0000256" key="7">
    <source>
        <dbReference type="SAM" id="MobiDB-lite"/>
    </source>
</evidence>
<reference evidence="10 11" key="1">
    <citation type="submission" date="2024-11" db="EMBL/GenBank/DDBJ databases">
        <title>The Natural Products Discovery Center: Release of the First 8490 Sequenced Strains for Exploring Actinobacteria Biosynthetic Diversity.</title>
        <authorList>
            <person name="Kalkreuter E."/>
            <person name="Kautsar S.A."/>
            <person name="Yang D."/>
            <person name="Bader C.D."/>
            <person name="Teijaro C.N."/>
            <person name="Fluegel L."/>
            <person name="Davis C.M."/>
            <person name="Simpson J.R."/>
            <person name="Lauterbach L."/>
            <person name="Steele A.D."/>
            <person name="Gui C."/>
            <person name="Meng S."/>
            <person name="Li G."/>
            <person name="Viehrig K."/>
            <person name="Ye F."/>
            <person name="Su P."/>
            <person name="Kiefer A.F."/>
            <person name="Nichols A."/>
            <person name="Cepeda A.J."/>
            <person name="Yan W."/>
            <person name="Fan B."/>
            <person name="Jiang Y."/>
            <person name="Adhikari A."/>
            <person name="Zheng C.-J."/>
            <person name="Schuster L."/>
            <person name="Cowan T.M."/>
            <person name="Smanski M.J."/>
            <person name="Chevrette M.G."/>
            <person name="De Carvalho L.P.S."/>
            <person name="Shen B."/>
        </authorList>
    </citation>
    <scope>NUCLEOTIDE SEQUENCE [LARGE SCALE GENOMIC DNA]</scope>
    <source>
        <strain evidence="10 11">NPDC020863</strain>
    </source>
</reference>